<gene>
    <name evidence="3" type="ORF">E7272_06145</name>
</gene>
<evidence type="ECO:0000256" key="2">
    <source>
        <dbReference type="SAM" id="Phobius"/>
    </source>
</evidence>
<keyword evidence="2" id="KW-1133">Transmembrane helix</keyword>
<comment type="caution">
    <text evidence="3">The sequence shown here is derived from an EMBL/GenBank/DDBJ whole genome shotgun (WGS) entry which is preliminary data.</text>
</comment>
<dbReference type="Proteomes" id="UP000766246">
    <property type="component" value="Unassembled WGS sequence"/>
</dbReference>
<feature type="compositionally biased region" description="Basic and acidic residues" evidence="1">
    <location>
        <begin position="896"/>
        <end position="907"/>
    </location>
</feature>
<reference evidence="3" key="1">
    <citation type="submission" date="2019-04" db="EMBL/GenBank/DDBJ databases">
        <title>Evolution of Biomass-Degrading Anaerobic Consortia Revealed by Metagenomics.</title>
        <authorList>
            <person name="Peng X."/>
        </authorList>
    </citation>
    <scope>NUCLEOTIDE SEQUENCE</scope>
    <source>
        <strain evidence="3">SIG311</strain>
    </source>
</reference>
<sequence length="982" mass="107977">MMKKFTAIIIGVFLLFNVLAPGFVSYAEETNSSVETSNAGPKVTVNVTNWDGTSIQSGDISKDTVFKAVYTFEKMEINTDEDNSLHKGQVYSLPAIQGIGQFNLTEVKQVSLKIKNTDTELGLITVSPDGDKADLSFEITTDMQGTITDGVFDIELKLNPNDYSATRDISFPDGCTYKFNIVEYMSVQPSIKLTGEKLDDNTASWKAVINKGSITEFDINTKVVIKLSSNEEYVDGSVNINGDKIDAVYDSENHQIICDIAGYLNNTAGDVVINYQTKAVYNITEKDIAANSTKMQIVVRDEAVLEDAAIIDSANAAVTFSKDYNKWLSKEAVGDLSKDGIQQWRIEIDSNDYDFKNVILYDLLSESSEMELVKDSIYENNKQIKKYKSEEGKYTFAINLGNLSKEKKVIEYKTKIVDYANYLKRNHDKKPSNKAWFTYDYDFGEGISNHTGPQAVATAEVNLKAGVEKKGVSYDTANHTILWQIAVNQEYQHLSNVSLKDIIPSNQVYVDGSVSEVTCIDALGSTTTKAAKVDYDNTNNCVSVNLGSLDGVKAVFTLQTKLKDESVKIWSDNAENNIVNAVEMTSNEIPELQKDSASISYKSEVISTAISNYNYNEHTADVSITIDKNQMPMENIVVINQMKYDNYEFKVVSDLCVDGVKKDYTVDKSGNLVINLADINEPGEGAIKKITFKVEISSGAYKSINNKSFKVINVASLQTEDIKKMAEGCVTTKSNELSVYNSILTKNGNGDAEKGTASYSIVVNRAKINNTKGFAIKDTLGSSLELDSTSIKVYVCSILDETGKIVEQTLLAPNKYKTRIYSEEGKDIIEVKLPAGDDTYKVTYDANIVDSKLTDCNNTVQITSKGYDSILGQQFDVKSFFEAGANFKARKPKPNAKKEVEKADNTKESTASGQADSLSGLVIKEKRIEALSSGDTNNTDDNHSSFAKTGGFIGTIAAYGAGILLIAVGIYLVLAKKKADEK</sequence>
<keyword evidence="2" id="KW-0812">Transmembrane</keyword>
<dbReference type="EMBL" id="SVER01000013">
    <property type="protein sequence ID" value="MBE5919412.1"/>
    <property type="molecule type" value="Genomic_DNA"/>
</dbReference>
<feature type="region of interest" description="Disordered" evidence="1">
    <location>
        <begin position="891"/>
        <end position="915"/>
    </location>
</feature>
<proteinExistence type="predicted"/>
<dbReference type="Gene3D" id="2.60.40.740">
    <property type="match status" value="2"/>
</dbReference>
<organism evidence="3 4">
    <name type="scientific">Pseudobutyrivibrio ruminis</name>
    <dbReference type="NCBI Taxonomy" id="46206"/>
    <lineage>
        <taxon>Bacteria</taxon>
        <taxon>Bacillati</taxon>
        <taxon>Bacillota</taxon>
        <taxon>Clostridia</taxon>
        <taxon>Lachnospirales</taxon>
        <taxon>Lachnospiraceae</taxon>
        <taxon>Pseudobutyrivibrio</taxon>
    </lineage>
</organism>
<keyword evidence="2" id="KW-0472">Membrane</keyword>
<evidence type="ECO:0008006" key="5">
    <source>
        <dbReference type="Google" id="ProtNLM"/>
    </source>
</evidence>
<evidence type="ECO:0000313" key="3">
    <source>
        <dbReference type="EMBL" id="MBE5919412.1"/>
    </source>
</evidence>
<evidence type="ECO:0000256" key="1">
    <source>
        <dbReference type="SAM" id="MobiDB-lite"/>
    </source>
</evidence>
<dbReference type="InterPro" id="IPR008966">
    <property type="entry name" value="Adhesion_dom_sf"/>
</dbReference>
<feature type="transmembrane region" description="Helical" evidence="2">
    <location>
        <begin position="952"/>
        <end position="974"/>
    </location>
</feature>
<accession>A0A927YMS8</accession>
<name>A0A927YMS8_9FIRM</name>
<dbReference type="AlphaFoldDB" id="A0A927YMS8"/>
<dbReference type="SUPFAM" id="SSF49401">
    <property type="entry name" value="Bacterial adhesins"/>
    <property type="match status" value="2"/>
</dbReference>
<evidence type="ECO:0000313" key="4">
    <source>
        <dbReference type="Proteomes" id="UP000766246"/>
    </source>
</evidence>
<protein>
    <recommendedName>
        <fullName evidence="5">Collagen binding domain-containing protein</fullName>
    </recommendedName>
</protein>